<evidence type="ECO:0000256" key="7">
    <source>
        <dbReference type="PIRSR" id="PIRSR600760-2"/>
    </source>
</evidence>
<dbReference type="PANTHER" id="PTHR20854">
    <property type="entry name" value="INOSITOL MONOPHOSPHATASE"/>
    <property type="match status" value="1"/>
</dbReference>
<dbReference type="GO" id="GO:0006020">
    <property type="term" value="P:inositol metabolic process"/>
    <property type="evidence" value="ECO:0007669"/>
    <property type="project" value="TreeGrafter"/>
</dbReference>
<dbReference type="AlphaFoldDB" id="A0A1G2RPP2"/>
<dbReference type="Gene3D" id="3.30.540.10">
    <property type="entry name" value="Fructose-1,6-Bisphosphatase, subunit A, domain 1"/>
    <property type="match status" value="1"/>
</dbReference>
<dbReference type="EMBL" id="MHUH01000003">
    <property type="protein sequence ID" value="OHA74438.1"/>
    <property type="molecule type" value="Genomic_DNA"/>
</dbReference>
<dbReference type="InterPro" id="IPR000760">
    <property type="entry name" value="Inositol_monophosphatase-like"/>
</dbReference>
<comment type="catalytic activity">
    <reaction evidence="1 8">
        <text>a myo-inositol phosphate + H2O = myo-inositol + phosphate</text>
        <dbReference type="Rhea" id="RHEA:24056"/>
        <dbReference type="ChEBI" id="CHEBI:15377"/>
        <dbReference type="ChEBI" id="CHEBI:17268"/>
        <dbReference type="ChEBI" id="CHEBI:43474"/>
        <dbReference type="ChEBI" id="CHEBI:84139"/>
        <dbReference type="EC" id="3.1.3.25"/>
    </reaction>
</comment>
<organism evidence="9 10">
    <name type="scientific">Candidatus Wildermuthbacteria bacterium RIFCSPLOWO2_01_FULL_48_29</name>
    <dbReference type="NCBI Taxonomy" id="1802462"/>
    <lineage>
        <taxon>Bacteria</taxon>
        <taxon>Candidatus Wildermuthiibacteriota</taxon>
    </lineage>
</organism>
<evidence type="ECO:0000256" key="8">
    <source>
        <dbReference type="RuleBase" id="RU364068"/>
    </source>
</evidence>
<feature type="binding site" evidence="7">
    <location>
        <position position="81"/>
    </location>
    <ligand>
        <name>Mg(2+)</name>
        <dbReference type="ChEBI" id="CHEBI:18420"/>
        <label>1</label>
        <note>catalytic</note>
    </ligand>
</feature>
<comment type="similarity">
    <text evidence="3 8">Belongs to the inositol monophosphatase superfamily.</text>
</comment>
<dbReference type="Gene3D" id="3.40.190.80">
    <property type="match status" value="1"/>
</dbReference>
<dbReference type="Pfam" id="PF00459">
    <property type="entry name" value="Inositol_P"/>
    <property type="match status" value="1"/>
</dbReference>
<reference evidence="9 10" key="1">
    <citation type="journal article" date="2016" name="Nat. Commun.">
        <title>Thousands of microbial genomes shed light on interconnected biogeochemical processes in an aquifer system.</title>
        <authorList>
            <person name="Anantharaman K."/>
            <person name="Brown C.T."/>
            <person name="Hug L.A."/>
            <person name="Sharon I."/>
            <person name="Castelle C.J."/>
            <person name="Probst A.J."/>
            <person name="Thomas B.C."/>
            <person name="Singh A."/>
            <person name="Wilkins M.J."/>
            <person name="Karaoz U."/>
            <person name="Brodie E.L."/>
            <person name="Williams K.H."/>
            <person name="Hubbard S.S."/>
            <person name="Banfield J.F."/>
        </authorList>
    </citation>
    <scope>NUCLEOTIDE SEQUENCE [LARGE SCALE GENOMIC DNA]</scope>
</reference>
<keyword evidence="4 7" id="KW-0479">Metal-binding</keyword>
<dbReference type="InterPro" id="IPR020583">
    <property type="entry name" value="Inositol_monoP_metal-BS"/>
</dbReference>
<dbReference type="GO" id="GO:0007165">
    <property type="term" value="P:signal transduction"/>
    <property type="evidence" value="ECO:0007669"/>
    <property type="project" value="TreeGrafter"/>
</dbReference>
<evidence type="ECO:0000256" key="2">
    <source>
        <dbReference type="ARBA" id="ARBA00001946"/>
    </source>
</evidence>
<protein>
    <recommendedName>
        <fullName evidence="8">Inositol-1-monophosphatase</fullName>
        <ecNumber evidence="8">3.1.3.25</ecNumber>
    </recommendedName>
</protein>
<dbReference type="EC" id="3.1.3.25" evidence="8"/>
<dbReference type="GO" id="GO:0008934">
    <property type="term" value="F:inositol monophosphate 1-phosphatase activity"/>
    <property type="evidence" value="ECO:0007669"/>
    <property type="project" value="InterPro"/>
</dbReference>
<dbReference type="Proteomes" id="UP000178421">
    <property type="component" value="Unassembled WGS sequence"/>
</dbReference>
<comment type="cofactor">
    <cofactor evidence="2 7 8">
        <name>Mg(2+)</name>
        <dbReference type="ChEBI" id="CHEBI:18420"/>
    </cofactor>
</comment>
<dbReference type="GO" id="GO:0046854">
    <property type="term" value="P:phosphatidylinositol phosphate biosynthetic process"/>
    <property type="evidence" value="ECO:0007669"/>
    <property type="project" value="InterPro"/>
</dbReference>
<dbReference type="PRINTS" id="PR00377">
    <property type="entry name" value="IMPHPHTASES"/>
</dbReference>
<dbReference type="GO" id="GO:0046872">
    <property type="term" value="F:metal ion binding"/>
    <property type="evidence" value="ECO:0007669"/>
    <property type="project" value="UniProtKB-KW"/>
</dbReference>
<feature type="binding site" evidence="7">
    <location>
        <position position="204"/>
    </location>
    <ligand>
        <name>Mg(2+)</name>
        <dbReference type="ChEBI" id="CHEBI:18420"/>
        <label>1</label>
        <note>catalytic</note>
    </ligand>
</feature>
<evidence type="ECO:0000256" key="3">
    <source>
        <dbReference type="ARBA" id="ARBA00009759"/>
    </source>
</evidence>
<keyword evidence="5 8" id="KW-0378">Hydrolase</keyword>
<evidence type="ECO:0000256" key="1">
    <source>
        <dbReference type="ARBA" id="ARBA00001033"/>
    </source>
</evidence>
<feature type="binding site" evidence="7">
    <location>
        <position position="80"/>
    </location>
    <ligand>
        <name>Mg(2+)</name>
        <dbReference type="ChEBI" id="CHEBI:18420"/>
        <label>1</label>
        <note>catalytic</note>
    </ligand>
</feature>
<dbReference type="FunFam" id="3.30.540.10:FF:000003">
    <property type="entry name" value="Inositol-1-monophosphatase"/>
    <property type="match status" value="1"/>
</dbReference>
<sequence>MLNTAIQAAQEGGEVLKKHFQTALARRLKEDSTIVTEADEETEKKIVQVIQAKYPEHNFLGEEGGELERGSEYSWVIDPLDGTRNFVNGIPIFAISIALVKGNEHIASVVYNPLTEELFSAEKGKGSYCNGHKFTVSRQEASSGLITIGTSSAKQSKEIAAKIFSHALRYVSAVRYLGSTVLELAYLARGGTEGFLSLGTKKWDYAAGTLLVLEAGGHITDFEGGPWDLSKDYFVASNGVIHPQLLELVKSIC</sequence>
<evidence type="ECO:0000256" key="6">
    <source>
        <dbReference type="ARBA" id="ARBA00022842"/>
    </source>
</evidence>
<feature type="binding site" evidence="7">
    <location>
        <position position="62"/>
    </location>
    <ligand>
        <name>Mg(2+)</name>
        <dbReference type="ChEBI" id="CHEBI:18420"/>
        <label>1</label>
        <note>catalytic</note>
    </ligand>
</feature>
<feature type="binding site" evidence="7">
    <location>
        <position position="78"/>
    </location>
    <ligand>
        <name>Mg(2+)</name>
        <dbReference type="ChEBI" id="CHEBI:18420"/>
        <label>1</label>
        <note>catalytic</note>
    </ligand>
</feature>
<evidence type="ECO:0000313" key="9">
    <source>
        <dbReference type="EMBL" id="OHA74438.1"/>
    </source>
</evidence>
<dbReference type="InterPro" id="IPR020550">
    <property type="entry name" value="Inositol_monophosphatase_CS"/>
</dbReference>
<dbReference type="CDD" id="cd01639">
    <property type="entry name" value="IMPase"/>
    <property type="match status" value="1"/>
</dbReference>
<evidence type="ECO:0000256" key="5">
    <source>
        <dbReference type="ARBA" id="ARBA00022801"/>
    </source>
</evidence>
<keyword evidence="6 7" id="KW-0460">Magnesium</keyword>
<dbReference type="PANTHER" id="PTHR20854:SF4">
    <property type="entry name" value="INOSITOL-1-MONOPHOSPHATASE-RELATED"/>
    <property type="match status" value="1"/>
</dbReference>
<dbReference type="PROSITE" id="PS00629">
    <property type="entry name" value="IMP_1"/>
    <property type="match status" value="1"/>
</dbReference>
<dbReference type="SUPFAM" id="SSF56655">
    <property type="entry name" value="Carbohydrate phosphatase"/>
    <property type="match status" value="1"/>
</dbReference>
<evidence type="ECO:0000256" key="4">
    <source>
        <dbReference type="ARBA" id="ARBA00022723"/>
    </source>
</evidence>
<name>A0A1G2RPP2_9BACT</name>
<accession>A0A1G2RPP2</accession>
<gene>
    <name evidence="9" type="ORF">A2940_02235</name>
</gene>
<evidence type="ECO:0000313" key="10">
    <source>
        <dbReference type="Proteomes" id="UP000178421"/>
    </source>
</evidence>
<dbReference type="PROSITE" id="PS00630">
    <property type="entry name" value="IMP_2"/>
    <property type="match status" value="1"/>
</dbReference>
<dbReference type="InterPro" id="IPR033942">
    <property type="entry name" value="IMPase"/>
</dbReference>
<comment type="caution">
    <text evidence="9">The sequence shown here is derived from an EMBL/GenBank/DDBJ whole genome shotgun (WGS) entry which is preliminary data.</text>
</comment>
<proteinExistence type="inferred from homology"/>